<dbReference type="GeneID" id="70240743"/>
<dbReference type="Proteomes" id="UP001201262">
    <property type="component" value="Unassembled WGS sequence"/>
</dbReference>
<dbReference type="RefSeq" id="XP_046076753.1">
    <property type="nucleotide sequence ID" value="XM_046210456.1"/>
</dbReference>
<protein>
    <submittedName>
        <fullName evidence="8">Alpha mating-type protein MAT1-1-1</fullName>
    </submittedName>
</protein>
<reference evidence="8" key="1">
    <citation type="submission" date="2021-12" db="EMBL/GenBank/DDBJ databases">
        <title>Convergent genome expansion in fungi linked to evolution of root-endophyte symbiosis.</title>
        <authorList>
            <consortium name="DOE Joint Genome Institute"/>
            <person name="Ke Y.-H."/>
            <person name="Bonito G."/>
            <person name="Liao H.-L."/>
            <person name="Looney B."/>
            <person name="Rojas-Flechas A."/>
            <person name="Nash J."/>
            <person name="Hameed K."/>
            <person name="Schadt C."/>
            <person name="Martin F."/>
            <person name="Crous P.W."/>
            <person name="Miettinen O."/>
            <person name="Magnuson J.K."/>
            <person name="Labbe J."/>
            <person name="Jacobson D."/>
            <person name="Doktycz M.J."/>
            <person name="Veneault-Fourrey C."/>
            <person name="Kuo A."/>
            <person name="Mondo S."/>
            <person name="Calhoun S."/>
            <person name="Riley R."/>
            <person name="Ohm R."/>
            <person name="LaButti K."/>
            <person name="Andreopoulos B."/>
            <person name="Pangilinan J."/>
            <person name="Nolan M."/>
            <person name="Tritt A."/>
            <person name="Clum A."/>
            <person name="Lipzen A."/>
            <person name="Daum C."/>
            <person name="Barry K."/>
            <person name="Grigoriev I.V."/>
            <person name="Vilgalys R."/>
        </authorList>
    </citation>
    <scope>NUCLEOTIDE SEQUENCE</scope>
    <source>
        <strain evidence="8">PMI_201</strain>
    </source>
</reference>
<sequence length="352" mass="39029">MPVSYSAQQGLDPLQRAFNMFILNLPTGDLNELISFARHSSGKEQPFAENSILRQAGEVLKSISLNDDGHGMPQSPSVSSRSSRSKNGTEKKLRPLNSFIAYRSFYSTMFTDMTQKSKSGIIKYLWQIDPYKGKWAILAKAYSILRDDHSDNVSLDTFLDLMVPFIGLIQPASYLEAMGCQIITTADQQYQVQSISSTGPDASNSATNYSVADIVNHCYECGYIKDSPCAELPDDTTQVPFAAKPTIFPIQTDQAPINLDDVNRIVQDTELSRPVDAAMGQTIKSYLSVNQPVRTQYELFKIIDGAVVDLSEANAGDPDFYAPFNPAVQAFPTFDPMANDPFDPYNINEMDF</sequence>
<comment type="similarity">
    <text evidence="5">Belongs to the MATALPHA1 family.</text>
</comment>
<feature type="domain" description="Alpha box" evidence="7">
    <location>
        <begin position="91"/>
        <end position="146"/>
    </location>
</feature>
<evidence type="ECO:0000256" key="4">
    <source>
        <dbReference type="ARBA" id="ARBA00023242"/>
    </source>
</evidence>
<dbReference type="PROSITE" id="PS51325">
    <property type="entry name" value="ALPHA_BOX"/>
    <property type="match status" value="1"/>
</dbReference>
<evidence type="ECO:0000313" key="8">
    <source>
        <dbReference type="EMBL" id="KAH8703735.1"/>
    </source>
</evidence>
<evidence type="ECO:0000259" key="7">
    <source>
        <dbReference type="PROSITE" id="PS51325"/>
    </source>
</evidence>
<accession>A0AAD4KY73</accession>
<evidence type="ECO:0000256" key="1">
    <source>
        <dbReference type="ARBA" id="ARBA00023015"/>
    </source>
</evidence>
<dbReference type="EMBL" id="JAJTJA010000002">
    <property type="protein sequence ID" value="KAH8703735.1"/>
    <property type="molecule type" value="Genomic_DNA"/>
</dbReference>
<gene>
    <name evidence="8" type="ORF">BGW36DRAFT_286833</name>
</gene>
<dbReference type="GO" id="GO:0005634">
    <property type="term" value="C:nucleus"/>
    <property type="evidence" value="ECO:0007669"/>
    <property type="project" value="UniProtKB-SubCell"/>
</dbReference>
<organism evidence="8 9">
    <name type="scientific">Talaromyces proteolyticus</name>
    <dbReference type="NCBI Taxonomy" id="1131652"/>
    <lineage>
        <taxon>Eukaryota</taxon>
        <taxon>Fungi</taxon>
        <taxon>Dikarya</taxon>
        <taxon>Ascomycota</taxon>
        <taxon>Pezizomycotina</taxon>
        <taxon>Eurotiomycetes</taxon>
        <taxon>Eurotiomycetidae</taxon>
        <taxon>Eurotiales</taxon>
        <taxon>Trichocomaceae</taxon>
        <taxon>Talaromyces</taxon>
        <taxon>Talaromyces sect. Bacilispori</taxon>
    </lineage>
</organism>
<dbReference type="AlphaFoldDB" id="A0AAD4KY73"/>
<keyword evidence="3 5" id="KW-0804">Transcription</keyword>
<keyword evidence="1 5" id="KW-0805">Transcription regulation</keyword>
<keyword evidence="2 5" id="KW-0238">DNA-binding</keyword>
<evidence type="ECO:0000256" key="5">
    <source>
        <dbReference type="RuleBase" id="RU003516"/>
    </source>
</evidence>
<dbReference type="GO" id="GO:0008301">
    <property type="term" value="F:DNA binding, bending"/>
    <property type="evidence" value="ECO:0007669"/>
    <property type="project" value="InterPro"/>
</dbReference>
<keyword evidence="4 5" id="KW-0539">Nucleus</keyword>
<proteinExistence type="inferred from homology"/>
<keyword evidence="9" id="KW-1185">Reference proteome</keyword>
<evidence type="ECO:0000256" key="6">
    <source>
        <dbReference type="SAM" id="MobiDB-lite"/>
    </source>
</evidence>
<evidence type="ECO:0000313" key="9">
    <source>
        <dbReference type="Proteomes" id="UP001201262"/>
    </source>
</evidence>
<name>A0AAD4KY73_9EURO</name>
<feature type="region of interest" description="Disordered" evidence="6">
    <location>
        <begin position="64"/>
        <end position="90"/>
    </location>
</feature>
<evidence type="ECO:0000256" key="3">
    <source>
        <dbReference type="ARBA" id="ARBA00023163"/>
    </source>
</evidence>
<comment type="subcellular location">
    <subcellularLocation>
        <location evidence="5">Nucleus</location>
    </subcellularLocation>
</comment>
<dbReference type="InterPro" id="IPR006856">
    <property type="entry name" value="MATalpha_HMGbox"/>
</dbReference>
<evidence type="ECO:0000256" key="2">
    <source>
        <dbReference type="ARBA" id="ARBA00023125"/>
    </source>
</evidence>
<comment type="caution">
    <text evidence="8">The sequence shown here is derived from an EMBL/GenBank/DDBJ whole genome shotgun (WGS) entry which is preliminary data.</text>
</comment>
<dbReference type="GO" id="GO:0045895">
    <property type="term" value="P:positive regulation of mating-type specific transcription, DNA-templated"/>
    <property type="evidence" value="ECO:0007669"/>
    <property type="project" value="InterPro"/>
</dbReference>
<dbReference type="Pfam" id="PF04769">
    <property type="entry name" value="MATalpha_HMGbox"/>
    <property type="match status" value="1"/>
</dbReference>